<sequence>MNPKWLFPIATVVMFILMGLAGSSKSVARIDLWLDKHDAPLTAQANALSPVIDCINRVDVHWRVAYELYKSPKQSEQPVRDWLSSLHDFDDNGASDVSYLQRDICSPKISEKLKLLEYDPPLALKADAYAQALQQVMPLTQQITFYRQARFSTVITEVQPVFADQFRLKAEDYLTASTLLRQHVEALDLEQRRAQLNLIEARLGKDIHWYLLAYMIQARDTLNLVTEGVKNRTLTPQALAKTTAELQLAWDYRQQFNHSQLPETQKRNEVPSYLWSHIARPTQTYLNALNALHQDWQNKAEPQRLSDDFFAVTRGYDSLISYYNRLGRAEY</sequence>
<dbReference type="AlphaFoldDB" id="A0A4P6G4U9"/>
<dbReference type="Proteomes" id="UP000291121">
    <property type="component" value="Chromosome"/>
</dbReference>
<evidence type="ECO:0000313" key="1">
    <source>
        <dbReference type="EMBL" id="QAY86555.1"/>
    </source>
</evidence>
<evidence type="ECO:0008006" key="3">
    <source>
        <dbReference type="Google" id="ProtNLM"/>
    </source>
</evidence>
<dbReference type="Pfam" id="PF12889">
    <property type="entry name" value="DUF3829"/>
    <property type="match status" value="1"/>
</dbReference>
<evidence type="ECO:0000313" key="2">
    <source>
        <dbReference type="Proteomes" id="UP000291121"/>
    </source>
</evidence>
<name>A0A4P6G4U9_9PSED</name>
<protein>
    <recommendedName>
        <fullName evidence="3">DUF3829 domain-containing protein</fullName>
    </recommendedName>
</protein>
<gene>
    <name evidence="1" type="ORF">CUN61_22500</name>
</gene>
<organism evidence="1 2">
    <name type="scientific">Pseudomonas arsenicoxydans</name>
    <dbReference type="NCBI Taxonomy" id="702115"/>
    <lineage>
        <taxon>Bacteria</taxon>
        <taxon>Pseudomonadati</taxon>
        <taxon>Pseudomonadota</taxon>
        <taxon>Gammaproteobacteria</taxon>
        <taxon>Pseudomonadales</taxon>
        <taxon>Pseudomonadaceae</taxon>
        <taxon>Pseudomonas</taxon>
    </lineage>
</organism>
<dbReference type="EMBL" id="CP024767">
    <property type="protein sequence ID" value="QAY86555.1"/>
    <property type="molecule type" value="Genomic_DNA"/>
</dbReference>
<reference evidence="1 2" key="1">
    <citation type="submission" date="2017-11" db="EMBL/GenBank/DDBJ databases">
        <title>Genome sequence of Pseudomonas arsenicoxydans ACM1.</title>
        <authorList>
            <person name="Nascimento F.X."/>
        </authorList>
    </citation>
    <scope>NUCLEOTIDE SEQUENCE [LARGE SCALE GENOMIC DNA]</scope>
    <source>
        <strain evidence="1 2">ACM1</strain>
    </source>
</reference>
<keyword evidence="2" id="KW-1185">Reference proteome</keyword>
<dbReference type="InterPro" id="IPR024291">
    <property type="entry name" value="DUF3829"/>
</dbReference>
<accession>A0A4P6G4U9</accession>
<proteinExistence type="predicted"/>
<dbReference type="RefSeq" id="WP_208668609.1">
    <property type="nucleotide sequence ID" value="NZ_CP024767.1"/>
</dbReference>